<feature type="transmembrane region" description="Helical" evidence="1">
    <location>
        <begin position="38"/>
        <end position="61"/>
    </location>
</feature>
<gene>
    <name evidence="2" type="ORF">FXV83_14350</name>
</gene>
<keyword evidence="3" id="KW-1185">Reference proteome</keyword>
<keyword evidence="1" id="KW-1133">Transmembrane helix</keyword>
<evidence type="ECO:0000256" key="1">
    <source>
        <dbReference type="SAM" id="Phobius"/>
    </source>
</evidence>
<proteinExistence type="predicted"/>
<dbReference type="RefSeq" id="WP_148739941.1">
    <property type="nucleotide sequence ID" value="NZ_VSTH01000047.1"/>
</dbReference>
<comment type="caution">
    <text evidence="2">The sequence shown here is derived from an EMBL/GenBank/DDBJ whole genome shotgun (WGS) entry which is preliminary data.</text>
</comment>
<feature type="transmembrane region" description="Helical" evidence="1">
    <location>
        <begin position="89"/>
        <end position="109"/>
    </location>
</feature>
<sequence length="238" mass="25774">MRFVLGLLSALLGMLAGWSALAALVIMLAGPGHDGGIAMGAFFDVGPIGGVVGLIAGIWLFTRIGFARNSAAPSVADTSSAAIRTETRLSFPFAVTLLVITAGLAWWAWYELIRSPYLSHGFMTLELEFRLPAGMTLPDNKDDVRIEVEEARGHAMASPAANWRAHDGDRRAIIGSASLTYKTRHRLVRLTLPGIPTQTWPIDLSSDPDPTPAYSPWYVASEASPTKIEMHFRLSADR</sequence>
<accession>A0A5S4YN62</accession>
<keyword evidence="1" id="KW-0812">Transmembrane</keyword>
<reference evidence="2 3" key="1">
    <citation type="submission" date="2019-08" db="EMBL/GenBank/DDBJ databases">
        <title>Bradyrhizobium hipponensis sp. nov., a rhizobium isolated from a Lupinus angustifolius root nodule in Tunisia.</title>
        <authorList>
            <person name="Off K."/>
            <person name="Rejili M."/>
            <person name="Mars M."/>
            <person name="Brachmann A."/>
            <person name="Marin M."/>
        </authorList>
    </citation>
    <scope>NUCLEOTIDE SEQUENCE [LARGE SCALE GENOMIC DNA]</scope>
    <source>
        <strain evidence="3">aSej3</strain>
    </source>
</reference>
<keyword evidence="1" id="KW-0472">Membrane</keyword>
<evidence type="ECO:0000313" key="3">
    <source>
        <dbReference type="Proteomes" id="UP000324797"/>
    </source>
</evidence>
<name>A0A5S4YN62_9BRAD</name>
<protein>
    <submittedName>
        <fullName evidence="2">Uncharacterized protein</fullName>
    </submittedName>
</protein>
<dbReference type="EMBL" id="VSTH01000047">
    <property type="protein sequence ID" value="TYO65856.1"/>
    <property type="molecule type" value="Genomic_DNA"/>
</dbReference>
<dbReference type="AlphaFoldDB" id="A0A5S4YN62"/>
<organism evidence="2 3">
    <name type="scientific">Bradyrhizobium hipponense</name>
    <dbReference type="NCBI Taxonomy" id="2605638"/>
    <lineage>
        <taxon>Bacteria</taxon>
        <taxon>Pseudomonadati</taxon>
        <taxon>Pseudomonadota</taxon>
        <taxon>Alphaproteobacteria</taxon>
        <taxon>Hyphomicrobiales</taxon>
        <taxon>Nitrobacteraceae</taxon>
        <taxon>Bradyrhizobium</taxon>
    </lineage>
</organism>
<dbReference type="Proteomes" id="UP000324797">
    <property type="component" value="Unassembled WGS sequence"/>
</dbReference>
<evidence type="ECO:0000313" key="2">
    <source>
        <dbReference type="EMBL" id="TYO65856.1"/>
    </source>
</evidence>